<dbReference type="Gene3D" id="3.40.50.720">
    <property type="entry name" value="NAD(P)-binding Rossmann-like Domain"/>
    <property type="match status" value="1"/>
</dbReference>
<dbReference type="PANTHER" id="PTHR44196:SF1">
    <property type="entry name" value="DEHYDROGENASE_REDUCTASE SDR FAMILY MEMBER 7B"/>
    <property type="match status" value="1"/>
</dbReference>
<dbReference type="Proteomes" id="UP001165586">
    <property type="component" value="Unassembled WGS sequence"/>
</dbReference>
<evidence type="ECO:0000313" key="4">
    <source>
        <dbReference type="EMBL" id="MCS5734529.1"/>
    </source>
</evidence>
<keyword evidence="2" id="KW-0560">Oxidoreductase</keyword>
<sequence>MTNSLQGQTALITGAGRGIGRSIALELARAGASVGLFARRQDDLETVAGEVEAAGGRALVLTGDVTSKADVDSAVAALTDAFGPIDFLVNNAGRSQPYGPVGTVDPEAWWDTQAIHVLGPMLFMSAVLPSMLERGHGRILNVASMAGVMIGTGSSAYTVSKATVIRLSEHVHAEHHDAGVSVFVVHPGSIVTDMVRTSQKDPAAPQRFGGLKPERAEADLERVGRQAVALASGEYDALAGSLLDLEKPLDESLAAATA</sequence>
<evidence type="ECO:0000256" key="1">
    <source>
        <dbReference type="ARBA" id="ARBA00006484"/>
    </source>
</evidence>
<evidence type="ECO:0000256" key="2">
    <source>
        <dbReference type="ARBA" id="ARBA00023002"/>
    </source>
</evidence>
<comment type="caution">
    <text evidence="4">The sequence shown here is derived from an EMBL/GenBank/DDBJ whole genome shotgun (WGS) entry which is preliminary data.</text>
</comment>
<proteinExistence type="inferred from homology"/>
<dbReference type="PRINTS" id="PR00080">
    <property type="entry name" value="SDRFAMILY"/>
</dbReference>
<gene>
    <name evidence="4" type="ORF">N1032_12340</name>
</gene>
<dbReference type="SUPFAM" id="SSF51735">
    <property type="entry name" value="NAD(P)-binding Rossmann-fold domains"/>
    <property type="match status" value="1"/>
</dbReference>
<dbReference type="InterPro" id="IPR036291">
    <property type="entry name" value="NAD(P)-bd_dom_sf"/>
</dbReference>
<keyword evidence="5" id="KW-1185">Reference proteome</keyword>
<protein>
    <submittedName>
        <fullName evidence="4">SDR family oxidoreductase</fullName>
    </submittedName>
</protein>
<evidence type="ECO:0000256" key="3">
    <source>
        <dbReference type="RuleBase" id="RU000363"/>
    </source>
</evidence>
<dbReference type="CDD" id="cd05233">
    <property type="entry name" value="SDR_c"/>
    <property type="match status" value="1"/>
</dbReference>
<comment type="similarity">
    <text evidence="1 3">Belongs to the short-chain dehydrogenases/reductases (SDR) family.</text>
</comment>
<reference evidence="4" key="1">
    <citation type="submission" date="2022-08" db="EMBL/GenBank/DDBJ databases">
        <authorList>
            <person name="Deng Y."/>
            <person name="Han X.-F."/>
            <person name="Zhang Y.-Q."/>
        </authorList>
    </citation>
    <scope>NUCLEOTIDE SEQUENCE</scope>
    <source>
        <strain evidence="4">CPCC 203386</strain>
    </source>
</reference>
<name>A0ABT2H3L6_9MICO</name>
<organism evidence="4 5">
    <name type="scientific">Herbiconiux daphne</name>
    <dbReference type="NCBI Taxonomy" id="2970914"/>
    <lineage>
        <taxon>Bacteria</taxon>
        <taxon>Bacillati</taxon>
        <taxon>Actinomycetota</taxon>
        <taxon>Actinomycetes</taxon>
        <taxon>Micrococcales</taxon>
        <taxon>Microbacteriaceae</taxon>
        <taxon>Herbiconiux</taxon>
    </lineage>
</organism>
<accession>A0ABT2H3L6</accession>
<dbReference type="PRINTS" id="PR00081">
    <property type="entry name" value="GDHRDH"/>
</dbReference>
<evidence type="ECO:0000313" key="5">
    <source>
        <dbReference type="Proteomes" id="UP001165586"/>
    </source>
</evidence>
<dbReference type="Pfam" id="PF00106">
    <property type="entry name" value="adh_short"/>
    <property type="match status" value="1"/>
</dbReference>
<dbReference type="RefSeq" id="WP_259539394.1">
    <property type="nucleotide sequence ID" value="NZ_JANLCJ010000004.1"/>
</dbReference>
<dbReference type="EMBL" id="JANLCJ010000004">
    <property type="protein sequence ID" value="MCS5734529.1"/>
    <property type="molecule type" value="Genomic_DNA"/>
</dbReference>
<dbReference type="PANTHER" id="PTHR44196">
    <property type="entry name" value="DEHYDROGENASE/REDUCTASE SDR FAMILY MEMBER 7B"/>
    <property type="match status" value="1"/>
</dbReference>
<dbReference type="InterPro" id="IPR002347">
    <property type="entry name" value="SDR_fam"/>
</dbReference>